<accession>A0ABW1ZWD4</accession>
<dbReference type="SUPFAM" id="SSF50156">
    <property type="entry name" value="PDZ domain-like"/>
    <property type="match status" value="1"/>
</dbReference>
<evidence type="ECO:0000259" key="1">
    <source>
        <dbReference type="Pfam" id="PF13180"/>
    </source>
</evidence>
<proteinExistence type="predicted"/>
<dbReference type="InterPro" id="IPR001478">
    <property type="entry name" value="PDZ"/>
</dbReference>
<dbReference type="RefSeq" id="WP_379912881.1">
    <property type="nucleotide sequence ID" value="NZ_JBHSWE010000001.1"/>
</dbReference>
<dbReference type="InterPro" id="IPR036034">
    <property type="entry name" value="PDZ_sf"/>
</dbReference>
<protein>
    <submittedName>
        <fullName evidence="2">PDZ domain-containing protein</fullName>
    </submittedName>
</protein>
<feature type="domain" description="PDZ" evidence="1">
    <location>
        <begin position="2"/>
        <end position="50"/>
    </location>
</feature>
<name>A0ABW1ZWD4_9GAMM</name>
<comment type="caution">
    <text evidence="2">The sequence shown here is derived from an EMBL/GenBank/DDBJ whole genome shotgun (WGS) entry which is preliminary data.</text>
</comment>
<evidence type="ECO:0000313" key="2">
    <source>
        <dbReference type="EMBL" id="MFC6669477.1"/>
    </source>
</evidence>
<sequence length="59" mass="6240">MQPGDIMTAIGGVPVDDSRASMNQIAGLKPGETVKIDILRNGKPLQLSVAIGERPPEEK</sequence>
<gene>
    <name evidence="2" type="ORF">ACFQDL_04730</name>
</gene>
<keyword evidence="3" id="KW-1185">Reference proteome</keyword>
<reference evidence="3" key="1">
    <citation type="journal article" date="2019" name="Int. J. Syst. Evol. Microbiol.">
        <title>The Global Catalogue of Microorganisms (GCM) 10K type strain sequencing project: providing services to taxonomists for standard genome sequencing and annotation.</title>
        <authorList>
            <consortium name="The Broad Institute Genomics Platform"/>
            <consortium name="The Broad Institute Genome Sequencing Center for Infectious Disease"/>
            <person name="Wu L."/>
            <person name="Ma J."/>
        </authorList>
    </citation>
    <scope>NUCLEOTIDE SEQUENCE [LARGE SCALE GENOMIC DNA]</scope>
    <source>
        <strain evidence="3">NBRC 111756</strain>
    </source>
</reference>
<dbReference type="Gene3D" id="2.30.42.10">
    <property type="match status" value="1"/>
</dbReference>
<organism evidence="2 3">
    <name type="scientific">Marinobacterium aestuariivivens</name>
    <dbReference type="NCBI Taxonomy" id="1698799"/>
    <lineage>
        <taxon>Bacteria</taxon>
        <taxon>Pseudomonadati</taxon>
        <taxon>Pseudomonadota</taxon>
        <taxon>Gammaproteobacteria</taxon>
        <taxon>Oceanospirillales</taxon>
        <taxon>Oceanospirillaceae</taxon>
        <taxon>Marinobacterium</taxon>
    </lineage>
</organism>
<evidence type="ECO:0000313" key="3">
    <source>
        <dbReference type="Proteomes" id="UP001596422"/>
    </source>
</evidence>
<dbReference type="Pfam" id="PF13180">
    <property type="entry name" value="PDZ_2"/>
    <property type="match status" value="1"/>
</dbReference>
<dbReference type="EMBL" id="JBHSWE010000001">
    <property type="protein sequence ID" value="MFC6669477.1"/>
    <property type="molecule type" value="Genomic_DNA"/>
</dbReference>
<dbReference type="Proteomes" id="UP001596422">
    <property type="component" value="Unassembled WGS sequence"/>
</dbReference>